<dbReference type="AlphaFoldDB" id="B3T702"/>
<proteinExistence type="predicted"/>
<reference evidence="1" key="1">
    <citation type="journal article" date="2008" name="ISME J.">
        <title>Genomic patterns of recombination, clonal divergence and environment in marine microbial populations.</title>
        <authorList>
            <person name="Konstantinidis K.T."/>
            <person name="Delong E.F."/>
        </authorList>
    </citation>
    <scope>NUCLEOTIDE SEQUENCE</scope>
</reference>
<accession>B3T702</accession>
<name>B3T702_9ARCH</name>
<dbReference type="EMBL" id="EU016627">
    <property type="protein sequence ID" value="ABZ08361.1"/>
    <property type="molecule type" value="Genomic_DNA"/>
</dbReference>
<sequence length="78" mass="9038">MTDKEELDKSLGRLNQAGVVHVALTFLNGLIEDNEKEWKELDKLSVGFNTPTKKIYQLHKIGLVHIKNVLEYYERRVA</sequence>
<protein>
    <submittedName>
        <fullName evidence="1">Uncharacterized protein</fullName>
    </submittedName>
</protein>
<organism evidence="1">
    <name type="scientific">uncultured marine crenarchaeote HF4000_APKG2O16</name>
    <dbReference type="NCBI Taxonomy" id="455582"/>
    <lineage>
        <taxon>Archaea</taxon>
        <taxon>Nitrososphaerota</taxon>
        <taxon>Nitrososphaeria</taxon>
        <taxon>Nitrosopumilales</taxon>
        <taxon>environmental samples</taxon>
    </lineage>
</organism>
<gene>
    <name evidence="1" type="ORF">ALOHA_HF4000APKG2O16ctg10g7</name>
</gene>
<evidence type="ECO:0000313" key="1">
    <source>
        <dbReference type="EMBL" id="ABZ08361.1"/>
    </source>
</evidence>